<feature type="domain" description="Cytochrome c" evidence="8">
    <location>
        <begin position="31"/>
        <end position="111"/>
    </location>
</feature>
<dbReference type="OrthoDB" id="9805828at2"/>
<keyword evidence="4" id="KW-0249">Electron transport</keyword>
<dbReference type="PROSITE" id="PS51007">
    <property type="entry name" value="CYTC"/>
    <property type="match status" value="1"/>
</dbReference>
<evidence type="ECO:0000256" key="4">
    <source>
        <dbReference type="ARBA" id="ARBA00022982"/>
    </source>
</evidence>
<evidence type="ECO:0000313" key="10">
    <source>
        <dbReference type="Proteomes" id="UP000234190"/>
    </source>
</evidence>
<evidence type="ECO:0000256" key="2">
    <source>
        <dbReference type="ARBA" id="ARBA00022617"/>
    </source>
</evidence>
<evidence type="ECO:0000313" key="9">
    <source>
        <dbReference type="EMBL" id="PLC50621.1"/>
    </source>
</evidence>
<dbReference type="InterPro" id="IPR008168">
    <property type="entry name" value="Cyt_C_IC"/>
</dbReference>
<dbReference type="SUPFAM" id="SSF46626">
    <property type="entry name" value="Cytochrome c"/>
    <property type="match status" value="1"/>
</dbReference>
<keyword evidence="2 6" id="KW-0349">Heme</keyword>
<accession>A0A2N4U6H5</accession>
<keyword evidence="3 6" id="KW-0479">Metal-binding</keyword>
<dbReference type="EMBL" id="PDNW01000004">
    <property type="protein sequence ID" value="PLC50621.1"/>
    <property type="molecule type" value="Genomic_DNA"/>
</dbReference>
<evidence type="ECO:0000256" key="3">
    <source>
        <dbReference type="ARBA" id="ARBA00022723"/>
    </source>
</evidence>
<proteinExistence type="predicted"/>
<evidence type="ECO:0000256" key="7">
    <source>
        <dbReference type="SAM" id="SignalP"/>
    </source>
</evidence>
<keyword evidence="7" id="KW-0732">Signal</keyword>
<dbReference type="PRINTS" id="PR00605">
    <property type="entry name" value="CYTCHROMECIC"/>
</dbReference>
<sequence length="114" mass="11377">MTEMKFAVSIAALALAGAAGPCIADGSADSATLARGKALFQTQAVPACAVCHTLADAGAEGAIGPNLDDLKPELEQVRRALIDGVGVMPSFADSLSEDDLNAVAEYVVSASKGG</sequence>
<gene>
    <name evidence="9" type="ORF">CR159_06315</name>
</gene>
<protein>
    <submittedName>
        <fullName evidence="9">Sulfide dehydrogenase</fullName>
    </submittedName>
</protein>
<dbReference type="GO" id="GO:0020037">
    <property type="term" value="F:heme binding"/>
    <property type="evidence" value="ECO:0007669"/>
    <property type="project" value="InterPro"/>
</dbReference>
<dbReference type="Proteomes" id="UP000234190">
    <property type="component" value="Unassembled WGS sequence"/>
</dbReference>
<evidence type="ECO:0000256" key="1">
    <source>
        <dbReference type="ARBA" id="ARBA00022448"/>
    </source>
</evidence>
<evidence type="ECO:0000259" key="8">
    <source>
        <dbReference type="PROSITE" id="PS51007"/>
    </source>
</evidence>
<evidence type="ECO:0000256" key="6">
    <source>
        <dbReference type="PROSITE-ProRule" id="PRU00433"/>
    </source>
</evidence>
<dbReference type="InterPro" id="IPR036909">
    <property type="entry name" value="Cyt_c-like_dom_sf"/>
</dbReference>
<reference evidence="9 10" key="1">
    <citation type="submission" date="2017-10" db="EMBL/GenBank/DDBJ databases">
        <title>Two draft genome sequences of Pusillimonas sp. strains isolated from a nitrate- and radionuclide-contaminated groundwater in Russia.</title>
        <authorList>
            <person name="Grouzdev D.S."/>
            <person name="Tourova T.P."/>
            <person name="Goeva M.A."/>
            <person name="Babich T.L."/>
            <person name="Sokolova D.S."/>
            <person name="Abdullin R."/>
            <person name="Poltaraus A.B."/>
            <person name="Toshchakov S.V."/>
            <person name="Nazina T.N."/>
        </authorList>
    </citation>
    <scope>NUCLEOTIDE SEQUENCE [LARGE SCALE GENOMIC DNA]</scope>
    <source>
        <strain evidence="9 10">JR1/69-3-13</strain>
    </source>
</reference>
<dbReference type="GO" id="GO:0009055">
    <property type="term" value="F:electron transfer activity"/>
    <property type="evidence" value="ECO:0007669"/>
    <property type="project" value="InterPro"/>
</dbReference>
<evidence type="ECO:0000256" key="5">
    <source>
        <dbReference type="ARBA" id="ARBA00023004"/>
    </source>
</evidence>
<dbReference type="AlphaFoldDB" id="A0A2N4U6H5"/>
<keyword evidence="5 6" id="KW-0408">Iron</keyword>
<comment type="caution">
    <text evidence="9">The sequence shown here is derived from an EMBL/GenBank/DDBJ whole genome shotgun (WGS) entry which is preliminary data.</text>
</comment>
<keyword evidence="1" id="KW-0813">Transport</keyword>
<dbReference type="Gene3D" id="1.10.760.10">
    <property type="entry name" value="Cytochrome c-like domain"/>
    <property type="match status" value="1"/>
</dbReference>
<organism evidence="9 10">
    <name type="scientific">Pollutimonas subterranea</name>
    <dbReference type="NCBI Taxonomy" id="2045210"/>
    <lineage>
        <taxon>Bacteria</taxon>
        <taxon>Pseudomonadati</taxon>
        <taxon>Pseudomonadota</taxon>
        <taxon>Betaproteobacteria</taxon>
        <taxon>Burkholderiales</taxon>
        <taxon>Alcaligenaceae</taxon>
        <taxon>Pollutimonas</taxon>
    </lineage>
</organism>
<keyword evidence="10" id="KW-1185">Reference proteome</keyword>
<dbReference type="Pfam" id="PF13442">
    <property type="entry name" value="Cytochrome_CBB3"/>
    <property type="match status" value="1"/>
</dbReference>
<name>A0A2N4U6H5_9BURK</name>
<feature type="chain" id="PRO_5014691297" evidence="7">
    <location>
        <begin position="25"/>
        <end position="114"/>
    </location>
</feature>
<feature type="signal peptide" evidence="7">
    <location>
        <begin position="1"/>
        <end position="24"/>
    </location>
</feature>
<dbReference type="InterPro" id="IPR009056">
    <property type="entry name" value="Cyt_c-like_dom"/>
</dbReference>
<dbReference type="GO" id="GO:0005506">
    <property type="term" value="F:iron ion binding"/>
    <property type="evidence" value="ECO:0007669"/>
    <property type="project" value="InterPro"/>
</dbReference>